<dbReference type="GeneID" id="73289204"/>
<sequence length="356" mass="40728">MRMIEQDEDPHTVAIRCVIPFTPRVEDSISNEENAYNINIDGITAQLRFKRIPNQAGGAKIAGTVEADRLGKISYAEVQVWFGEEFISTTPNNFEASTVVDKMEHAWGSNIASMDPEAEYYITSAVKYINRFLEVYKSASHAYWIRPLSVEEIMEFGIRIFEDDENYREISRTITPSEFQGFGGTISNDLDEKLRVKLINESPVNPYQKLDLDALDKLSTQEYDLAVIASYRFLEFWVKSAVETILDANGWSQSKIDDKIKTDGEYDKFNNICYNHIPDHIGFDYVGTSEFQQFKQEAYELRHEIIHEGKSATPQEASDAYAACSHARQPLLDEFENQLRDTNLYSIPVSDLDESD</sequence>
<evidence type="ECO:0000313" key="2">
    <source>
        <dbReference type="Proteomes" id="UP001056855"/>
    </source>
</evidence>
<dbReference type="EMBL" id="CP100355">
    <property type="protein sequence ID" value="UTF54473.1"/>
    <property type="molecule type" value="Genomic_DNA"/>
</dbReference>
<name>A0A9E7NCI7_9EURY</name>
<proteinExistence type="predicted"/>
<dbReference type="Proteomes" id="UP001056855">
    <property type="component" value="Chromosome"/>
</dbReference>
<reference evidence="1" key="1">
    <citation type="submission" date="2022-06" db="EMBL/GenBank/DDBJ databases">
        <title>Diverse halophilic archaea isolated from saline environments.</title>
        <authorList>
            <person name="Cui H.-L."/>
        </authorList>
    </citation>
    <scope>NUCLEOTIDE SEQUENCE</scope>
    <source>
        <strain evidence="1">WLHS1</strain>
    </source>
</reference>
<dbReference type="KEGG" id="sawl:NGM29_04120"/>
<keyword evidence="2" id="KW-1185">Reference proteome</keyword>
<gene>
    <name evidence="1" type="ORF">NGM29_04120</name>
</gene>
<dbReference type="AlphaFoldDB" id="A0A9E7NCI7"/>
<protein>
    <submittedName>
        <fullName evidence="1">Uncharacterized protein</fullName>
    </submittedName>
</protein>
<evidence type="ECO:0000313" key="1">
    <source>
        <dbReference type="EMBL" id="UTF54473.1"/>
    </source>
</evidence>
<organism evidence="1 2">
    <name type="scientific">Natronosalvus rutilus</name>
    <dbReference type="NCBI Taxonomy" id="2953753"/>
    <lineage>
        <taxon>Archaea</taxon>
        <taxon>Methanobacteriati</taxon>
        <taxon>Methanobacteriota</taxon>
        <taxon>Stenosarchaea group</taxon>
        <taxon>Halobacteria</taxon>
        <taxon>Halobacteriales</taxon>
        <taxon>Natrialbaceae</taxon>
        <taxon>Natronosalvus</taxon>
    </lineage>
</organism>
<dbReference type="RefSeq" id="WP_254159135.1">
    <property type="nucleotide sequence ID" value="NZ_CP100355.1"/>
</dbReference>
<accession>A0A9E7NCI7</accession>